<gene>
    <name evidence="1" type="ORF">RCOM_0281640</name>
</gene>
<organism evidence="1 2">
    <name type="scientific">Ricinus communis</name>
    <name type="common">Castor bean</name>
    <dbReference type="NCBI Taxonomy" id="3988"/>
    <lineage>
        <taxon>Eukaryota</taxon>
        <taxon>Viridiplantae</taxon>
        <taxon>Streptophyta</taxon>
        <taxon>Embryophyta</taxon>
        <taxon>Tracheophyta</taxon>
        <taxon>Spermatophyta</taxon>
        <taxon>Magnoliopsida</taxon>
        <taxon>eudicotyledons</taxon>
        <taxon>Gunneridae</taxon>
        <taxon>Pentapetalae</taxon>
        <taxon>rosids</taxon>
        <taxon>fabids</taxon>
        <taxon>Malpighiales</taxon>
        <taxon>Euphorbiaceae</taxon>
        <taxon>Acalyphoideae</taxon>
        <taxon>Acalypheae</taxon>
        <taxon>Ricinus</taxon>
    </lineage>
</organism>
<dbReference type="EMBL" id="EQ974482">
    <property type="protein sequence ID" value="EEF29165.1"/>
    <property type="molecule type" value="Genomic_DNA"/>
</dbReference>
<dbReference type="Proteomes" id="UP000008311">
    <property type="component" value="Unassembled WGS sequence"/>
</dbReference>
<evidence type="ECO:0000313" key="2">
    <source>
        <dbReference type="Proteomes" id="UP000008311"/>
    </source>
</evidence>
<proteinExistence type="predicted"/>
<sequence>MQCGEVLALIYKVASKFHDVNALTNLMVETVLRPGSHWFALIKGTMKININAGKNKNGRSYNKVDRLLASVALSDLGTIWIGDAANECTELLLFNASKFS</sequence>
<protein>
    <submittedName>
        <fullName evidence="1">Uncharacterized protein</fullName>
    </submittedName>
</protein>
<dbReference type="AlphaFoldDB" id="B9T4P3"/>
<dbReference type="InParanoid" id="B9T4P3"/>
<reference evidence="2" key="1">
    <citation type="journal article" date="2010" name="Nat. Biotechnol.">
        <title>Draft genome sequence of the oilseed species Ricinus communis.</title>
        <authorList>
            <person name="Chan A.P."/>
            <person name="Crabtree J."/>
            <person name="Zhao Q."/>
            <person name="Lorenzi H."/>
            <person name="Orvis J."/>
            <person name="Puiu D."/>
            <person name="Melake-Berhan A."/>
            <person name="Jones K.M."/>
            <person name="Redman J."/>
            <person name="Chen G."/>
            <person name="Cahoon E.B."/>
            <person name="Gedil M."/>
            <person name="Stanke M."/>
            <person name="Haas B.J."/>
            <person name="Wortman J.R."/>
            <person name="Fraser-Liggett C.M."/>
            <person name="Ravel J."/>
            <person name="Rabinowicz P.D."/>
        </authorList>
    </citation>
    <scope>NUCLEOTIDE SEQUENCE [LARGE SCALE GENOMIC DNA]</scope>
    <source>
        <strain evidence="2">cv. Hale</strain>
    </source>
</reference>
<evidence type="ECO:0000313" key="1">
    <source>
        <dbReference type="EMBL" id="EEF29165.1"/>
    </source>
</evidence>
<accession>B9T4P3</accession>
<name>B9T4P3_RICCO</name>
<keyword evidence="2" id="KW-1185">Reference proteome</keyword>